<dbReference type="RefSeq" id="WP_244763198.1">
    <property type="nucleotide sequence ID" value="NZ_JALJCJ010000007.1"/>
</dbReference>
<gene>
    <name evidence="2" type="ORF">GB928_022455</name>
</gene>
<organism evidence="2 3">
    <name type="scientific">Shinella curvata</name>
    <dbReference type="NCBI Taxonomy" id="1817964"/>
    <lineage>
        <taxon>Bacteria</taxon>
        <taxon>Pseudomonadati</taxon>
        <taxon>Pseudomonadota</taxon>
        <taxon>Alphaproteobacteria</taxon>
        <taxon>Hyphomicrobiales</taxon>
        <taxon>Rhizobiaceae</taxon>
        <taxon>Shinella</taxon>
    </lineage>
</organism>
<keyword evidence="1" id="KW-0732">Signal</keyword>
<evidence type="ECO:0000313" key="2">
    <source>
        <dbReference type="EMBL" id="MDO6123963.1"/>
    </source>
</evidence>
<comment type="caution">
    <text evidence="2">The sequence shown here is derived from an EMBL/GenBank/DDBJ whole genome shotgun (WGS) entry which is preliminary data.</text>
</comment>
<accession>A0ABT8XKK6</accession>
<evidence type="ECO:0000256" key="1">
    <source>
        <dbReference type="SAM" id="SignalP"/>
    </source>
</evidence>
<keyword evidence="3" id="KW-1185">Reference proteome</keyword>
<dbReference type="EMBL" id="WHSC02000010">
    <property type="protein sequence ID" value="MDO6123963.1"/>
    <property type="molecule type" value="Genomic_DNA"/>
</dbReference>
<name>A0ABT8XKK6_9HYPH</name>
<feature type="chain" id="PRO_5047059497" evidence="1">
    <location>
        <begin position="19"/>
        <end position="162"/>
    </location>
</feature>
<sequence length="162" mass="16921">MRAALVLAGLLAATAASAAECRQDNAIYADRDGGYELTFEPVGSDAAATSHHFKLKILASGLVLDGIIMPGDPARSNGMIMHNCPEGDVTGEEITACTIWEGVIYTLDVAGDANLVPDQGARAAQSLLLSGFGPSLRYSALWDQGKAKVVPQDVFRQKGCAA</sequence>
<reference evidence="2" key="1">
    <citation type="submission" date="2022-04" db="EMBL/GenBank/DDBJ databases">
        <title>Shinella lacus sp. nov., a novel member of the genus Shinella from water.</title>
        <authorList>
            <person name="Deng Y."/>
        </authorList>
    </citation>
    <scope>NUCLEOTIDE SEQUENCE</scope>
    <source>
        <strain evidence="2">JCM 31239</strain>
    </source>
</reference>
<evidence type="ECO:0000313" key="3">
    <source>
        <dbReference type="Proteomes" id="UP001177080"/>
    </source>
</evidence>
<proteinExistence type="predicted"/>
<protein>
    <submittedName>
        <fullName evidence="2">Uncharacterized protein</fullName>
    </submittedName>
</protein>
<dbReference type="Proteomes" id="UP001177080">
    <property type="component" value="Unassembled WGS sequence"/>
</dbReference>
<feature type="signal peptide" evidence="1">
    <location>
        <begin position="1"/>
        <end position="18"/>
    </location>
</feature>